<accession>A0ACA9S1Z5</accession>
<keyword evidence="2" id="KW-1185">Reference proteome</keyword>
<gene>
    <name evidence="1" type="ORF">RPERSI_LOCUS25494</name>
</gene>
<organism evidence="1 2">
    <name type="scientific">Racocetra persica</name>
    <dbReference type="NCBI Taxonomy" id="160502"/>
    <lineage>
        <taxon>Eukaryota</taxon>
        <taxon>Fungi</taxon>
        <taxon>Fungi incertae sedis</taxon>
        <taxon>Mucoromycota</taxon>
        <taxon>Glomeromycotina</taxon>
        <taxon>Glomeromycetes</taxon>
        <taxon>Diversisporales</taxon>
        <taxon>Gigasporaceae</taxon>
        <taxon>Racocetra</taxon>
    </lineage>
</organism>
<dbReference type="EMBL" id="CAJVQC010084411">
    <property type="protein sequence ID" value="CAG8821065.1"/>
    <property type="molecule type" value="Genomic_DNA"/>
</dbReference>
<feature type="non-terminal residue" evidence="1">
    <location>
        <position position="54"/>
    </location>
</feature>
<feature type="non-terminal residue" evidence="1">
    <location>
        <position position="1"/>
    </location>
</feature>
<reference evidence="1" key="1">
    <citation type="submission" date="2021-06" db="EMBL/GenBank/DDBJ databases">
        <authorList>
            <person name="Kallberg Y."/>
            <person name="Tangrot J."/>
            <person name="Rosling A."/>
        </authorList>
    </citation>
    <scope>NUCLEOTIDE SEQUENCE</scope>
    <source>
        <strain evidence="1">MA461A</strain>
    </source>
</reference>
<sequence>FPDFKQTGDRLSHVISHLFENTIKLAVIPFFKKLQDPSINQNHPSDETDSKFCL</sequence>
<evidence type="ECO:0000313" key="2">
    <source>
        <dbReference type="Proteomes" id="UP000789920"/>
    </source>
</evidence>
<name>A0ACA9S1Z5_9GLOM</name>
<dbReference type="Proteomes" id="UP000789920">
    <property type="component" value="Unassembled WGS sequence"/>
</dbReference>
<comment type="caution">
    <text evidence="1">The sequence shown here is derived from an EMBL/GenBank/DDBJ whole genome shotgun (WGS) entry which is preliminary data.</text>
</comment>
<evidence type="ECO:0000313" key="1">
    <source>
        <dbReference type="EMBL" id="CAG8821065.1"/>
    </source>
</evidence>
<proteinExistence type="predicted"/>
<protein>
    <submittedName>
        <fullName evidence="1">15545_t:CDS:1</fullName>
    </submittedName>
</protein>